<keyword evidence="5" id="KW-0175">Coiled coil</keyword>
<feature type="domain" description="EamA" evidence="7">
    <location>
        <begin position="273"/>
        <end position="415"/>
    </location>
</feature>
<dbReference type="GO" id="GO:0016020">
    <property type="term" value="C:membrane"/>
    <property type="evidence" value="ECO:0007669"/>
    <property type="project" value="UniProtKB-SubCell"/>
</dbReference>
<dbReference type="EC" id="3.6.3.44" evidence="8"/>
<evidence type="ECO:0000256" key="6">
    <source>
        <dbReference type="SAM" id="Phobius"/>
    </source>
</evidence>
<organism evidence="8 9">
    <name type="scientific">Plasmodium relictum</name>
    <dbReference type="NCBI Taxonomy" id="85471"/>
    <lineage>
        <taxon>Eukaryota</taxon>
        <taxon>Sar</taxon>
        <taxon>Alveolata</taxon>
        <taxon>Apicomplexa</taxon>
        <taxon>Aconoidasida</taxon>
        <taxon>Haemosporida</taxon>
        <taxon>Plasmodiidae</taxon>
        <taxon>Plasmodium</taxon>
        <taxon>Plasmodium (Haemamoeba)</taxon>
    </lineage>
</organism>
<evidence type="ECO:0000259" key="7">
    <source>
        <dbReference type="Pfam" id="PF00892"/>
    </source>
</evidence>
<proteinExistence type="predicted"/>
<dbReference type="PANTHER" id="PTHR32322:SF2">
    <property type="entry name" value="EAMA DOMAIN-CONTAINING PROTEIN"/>
    <property type="match status" value="1"/>
</dbReference>
<keyword evidence="3 6" id="KW-1133">Transmembrane helix</keyword>
<feature type="transmembrane region" description="Helical" evidence="6">
    <location>
        <begin position="28"/>
        <end position="50"/>
    </location>
</feature>
<name>A0A1J1HAJ4_PLARL</name>
<sequence length="426" mass="49292">MSYVLSDDNLKSENYSVKNEKDEKKKKIVLISVNLLLLFSMLLYGINYTLIKYFIKLNGSTYIFIILRSILTIPIMIYIYSSKKSEPKKKKLLCNMKEMVKKEKNIEKKLLLKKNNNNNLNKNSHSSNKCYDNIKHYDDDNKNNSNYMSSDNNGNIYNCEKYETCVNIEGANDHCLSQINKNDEKLIPKVAYIPMIISSVAGSLRQIIVIVALQYTDSHNVGIIQPTIPIFTALMSHYLKIEKMNYITSLSIFLSCIGLAITAEIWNIHSLDFGFLLLLTVPVTKGLQVIYINIATKYVNNNMIQFFEMIVMFFIALPFGILGEMLFKKKYNIINEIYNLNIYQFLCVIYSAIAIIFICWKIQIIALNHLTPISVSLYQSFQPCFTFILAKFFLNETIGLNKFIGTIFIVVSLLLYQYRFHKKIEA</sequence>
<dbReference type="SUPFAM" id="SSF103481">
    <property type="entry name" value="Multidrug resistance efflux transporter EmrE"/>
    <property type="match status" value="2"/>
</dbReference>
<evidence type="ECO:0000313" key="9">
    <source>
        <dbReference type="Proteomes" id="UP000220158"/>
    </source>
</evidence>
<evidence type="ECO:0000256" key="1">
    <source>
        <dbReference type="ARBA" id="ARBA00004141"/>
    </source>
</evidence>
<keyword evidence="8" id="KW-0378">Hydrolase</keyword>
<evidence type="ECO:0000256" key="4">
    <source>
        <dbReference type="ARBA" id="ARBA00023136"/>
    </source>
</evidence>
<keyword evidence="2 6" id="KW-0812">Transmembrane</keyword>
<evidence type="ECO:0000313" key="8">
    <source>
        <dbReference type="EMBL" id="CRH02489.1"/>
    </source>
</evidence>
<accession>A0A1J1HAJ4</accession>
<feature type="domain" description="EamA" evidence="7">
    <location>
        <begin position="188"/>
        <end position="262"/>
    </location>
</feature>
<dbReference type="Pfam" id="PF00892">
    <property type="entry name" value="EamA"/>
    <property type="match status" value="2"/>
</dbReference>
<dbReference type="KEGG" id="prel:PRELSG_1422000"/>
<dbReference type="GeneID" id="39738652"/>
<feature type="transmembrane region" description="Helical" evidence="6">
    <location>
        <begin position="62"/>
        <end position="81"/>
    </location>
</feature>
<dbReference type="AlphaFoldDB" id="A0A1J1HAJ4"/>
<dbReference type="OrthoDB" id="1728340at2759"/>
<comment type="subcellular location">
    <subcellularLocation>
        <location evidence="1">Membrane</location>
        <topology evidence="1">Multi-pass membrane protein</topology>
    </subcellularLocation>
</comment>
<evidence type="ECO:0000256" key="3">
    <source>
        <dbReference type="ARBA" id="ARBA00022989"/>
    </source>
</evidence>
<dbReference type="Proteomes" id="UP000220158">
    <property type="component" value="Chromosome 14"/>
</dbReference>
<dbReference type="EMBL" id="LN835309">
    <property type="protein sequence ID" value="CRH02489.1"/>
    <property type="molecule type" value="Genomic_DNA"/>
</dbReference>
<gene>
    <name evidence="8" type="ORF">PRELSG_1422000</name>
</gene>
<feature type="transmembrane region" description="Helical" evidence="6">
    <location>
        <begin position="221"/>
        <end position="239"/>
    </location>
</feature>
<feature type="transmembrane region" description="Helical" evidence="6">
    <location>
        <begin position="246"/>
        <end position="267"/>
    </location>
</feature>
<dbReference type="VEuPathDB" id="PlasmoDB:PRELSG_1422000"/>
<protein>
    <submittedName>
        <fullName evidence="8">Drug/metabolite exporter, drug/metabolite transporter</fullName>
        <ecNumber evidence="8">3.6.3.44</ecNumber>
    </submittedName>
</protein>
<feature type="coiled-coil region" evidence="5">
    <location>
        <begin position="89"/>
        <end position="123"/>
    </location>
</feature>
<dbReference type="InterPro" id="IPR037185">
    <property type="entry name" value="EmrE-like"/>
</dbReference>
<reference evidence="8 9" key="1">
    <citation type="submission" date="2015-04" db="EMBL/GenBank/DDBJ databases">
        <authorList>
            <consortium name="Pathogen Informatics"/>
        </authorList>
    </citation>
    <scope>NUCLEOTIDE SEQUENCE [LARGE SCALE GENOMIC DNA]</scope>
    <source>
        <strain evidence="8 9">SGS1</strain>
    </source>
</reference>
<feature type="transmembrane region" description="Helical" evidence="6">
    <location>
        <begin position="190"/>
        <end position="215"/>
    </location>
</feature>
<keyword evidence="4 6" id="KW-0472">Membrane</keyword>
<dbReference type="OMA" id="TALMSYY"/>
<evidence type="ECO:0000256" key="5">
    <source>
        <dbReference type="SAM" id="Coils"/>
    </source>
</evidence>
<dbReference type="GO" id="GO:0016787">
    <property type="term" value="F:hydrolase activity"/>
    <property type="evidence" value="ECO:0007669"/>
    <property type="project" value="UniProtKB-KW"/>
</dbReference>
<feature type="transmembrane region" description="Helical" evidence="6">
    <location>
        <begin position="306"/>
        <end position="327"/>
    </location>
</feature>
<dbReference type="InterPro" id="IPR000620">
    <property type="entry name" value="EamA_dom"/>
</dbReference>
<keyword evidence="9" id="KW-1185">Reference proteome</keyword>
<dbReference type="InterPro" id="IPR050638">
    <property type="entry name" value="AA-Vitamin_Transporters"/>
</dbReference>
<feature type="transmembrane region" description="Helical" evidence="6">
    <location>
        <begin position="342"/>
        <end position="363"/>
    </location>
</feature>
<dbReference type="PANTHER" id="PTHR32322">
    <property type="entry name" value="INNER MEMBRANE TRANSPORTER"/>
    <property type="match status" value="1"/>
</dbReference>
<evidence type="ECO:0000256" key="2">
    <source>
        <dbReference type="ARBA" id="ARBA00022692"/>
    </source>
</evidence>
<feature type="transmembrane region" description="Helical" evidence="6">
    <location>
        <begin position="400"/>
        <end position="418"/>
    </location>
</feature>
<dbReference type="RefSeq" id="XP_028535009.1">
    <property type="nucleotide sequence ID" value="XM_028679280.1"/>
</dbReference>